<protein>
    <submittedName>
        <fullName evidence="2">Unannotated protein</fullName>
    </submittedName>
</protein>
<evidence type="ECO:0000256" key="1">
    <source>
        <dbReference type="SAM" id="Phobius"/>
    </source>
</evidence>
<feature type="transmembrane region" description="Helical" evidence="1">
    <location>
        <begin position="120"/>
        <end position="143"/>
    </location>
</feature>
<keyword evidence="1" id="KW-1133">Transmembrane helix</keyword>
<dbReference type="AlphaFoldDB" id="A0A6J6UZG0"/>
<reference evidence="2" key="1">
    <citation type="submission" date="2020-05" db="EMBL/GenBank/DDBJ databases">
        <authorList>
            <person name="Chiriac C."/>
            <person name="Salcher M."/>
            <person name="Ghai R."/>
            <person name="Kavagutti S V."/>
        </authorList>
    </citation>
    <scope>NUCLEOTIDE SEQUENCE</scope>
</reference>
<sequence length="154" mass="15898">MPSTVTRFARSTSAFRSAFESVGDSKVVLTAARMGASPRRAEARSSAATLATSAAMPSLPSLTRITPPCTVNVTELSRGVPKGASPSFSVASSTRNTIGAFRASNRPAIQRSEANRPRPFCITAVVVASTSMVIPAVLAATSIDRSLPASRTGS</sequence>
<gene>
    <name evidence="2" type="ORF">UFOPK2754_02717</name>
</gene>
<keyword evidence="1" id="KW-0812">Transmembrane</keyword>
<keyword evidence="1" id="KW-0472">Membrane</keyword>
<dbReference type="EMBL" id="CAEZYR010000135">
    <property type="protein sequence ID" value="CAB4765242.1"/>
    <property type="molecule type" value="Genomic_DNA"/>
</dbReference>
<organism evidence="2">
    <name type="scientific">freshwater metagenome</name>
    <dbReference type="NCBI Taxonomy" id="449393"/>
    <lineage>
        <taxon>unclassified sequences</taxon>
        <taxon>metagenomes</taxon>
        <taxon>ecological metagenomes</taxon>
    </lineage>
</organism>
<evidence type="ECO:0000313" key="2">
    <source>
        <dbReference type="EMBL" id="CAB4765242.1"/>
    </source>
</evidence>
<proteinExistence type="predicted"/>
<accession>A0A6J6UZG0</accession>
<name>A0A6J6UZG0_9ZZZZ</name>